<evidence type="ECO:0000313" key="3">
    <source>
        <dbReference type="EMBL" id="EDY21594.1"/>
    </source>
</evidence>
<organism evidence="3 4">
    <name type="scientific">Chthoniobacter flavus Ellin428</name>
    <dbReference type="NCBI Taxonomy" id="497964"/>
    <lineage>
        <taxon>Bacteria</taxon>
        <taxon>Pseudomonadati</taxon>
        <taxon>Verrucomicrobiota</taxon>
        <taxon>Spartobacteria</taxon>
        <taxon>Chthoniobacterales</taxon>
        <taxon>Chthoniobacteraceae</taxon>
        <taxon>Chthoniobacter</taxon>
    </lineage>
</organism>
<dbReference type="RefSeq" id="WP_006978166.1">
    <property type="nucleotide sequence ID" value="NZ_ABVL01000002.1"/>
</dbReference>
<feature type="transmembrane region" description="Helical" evidence="2">
    <location>
        <begin position="6"/>
        <end position="23"/>
    </location>
</feature>
<gene>
    <name evidence="3" type="ORF">CfE428DRAFT_0839</name>
</gene>
<keyword evidence="2" id="KW-1133">Transmembrane helix</keyword>
<dbReference type="AlphaFoldDB" id="B4CW02"/>
<sequence length="83" mass="9004">MGKLIGWMLYFGFLAAIVMIGWQQPLKVQFGLKPTPSTSAPTFSSAQPQGTPPSWMSDQRRWDTTNHATSAPATPPADSQSVP</sequence>
<keyword evidence="4" id="KW-1185">Reference proteome</keyword>
<dbReference type="InParanoid" id="B4CW02"/>
<keyword evidence="2" id="KW-0472">Membrane</keyword>
<dbReference type="STRING" id="497964.CfE428DRAFT_0839"/>
<feature type="compositionally biased region" description="Low complexity" evidence="1">
    <location>
        <begin position="34"/>
        <end position="48"/>
    </location>
</feature>
<dbReference type="EMBL" id="ABVL01000002">
    <property type="protein sequence ID" value="EDY21594.1"/>
    <property type="molecule type" value="Genomic_DNA"/>
</dbReference>
<evidence type="ECO:0000256" key="2">
    <source>
        <dbReference type="SAM" id="Phobius"/>
    </source>
</evidence>
<dbReference type="Proteomes" id="UP000005824">
    <property type="component" value="Unassembled WGS sequence"/>
</dbReference>
<reference evidence="3 4" key="1">
    <citation type="journal article" date="2011" name="J. Bacteriol.">
        <title>Genome sequence of Chthoniobacter flavus Ellin428, an aerobic heterotrophic soil bacterium.</title>
        <authorList>
            <person name="Kant R."/>
            <person name="van Passel M.W."/>
            <person name="Palva A."/>
            <person name="Lucas S."/>
            <person name="Lapidus A."/>
            <person name="Glavina Del Rio T."/>
            <person name="Dalin E."/>
            <person name="Tice H."/>
            <person name="Bruce D."/>
            <person name="Goodwin L."/>
            <person name="Pitluck S."/>
            <person name="Larimer F.W."/>
            <person name="Land M.L."/>
            <person name="Hauser L."/>
            <person name="Sangwan P."/>
            <person name="de Vos W.M."/>
            <person name="Janssen P.H."/>
            <person name="Smidt H."/>
        </authorList>
    </citation>
    <scope>NUCLEOTIDE SEQUENCE [LARGE SCALE GENOMIC DNA]</scope>
    <source>
        <strain evidence="3 4">Ellin428</strain>
    </source>
</reference>
<keyword evidence="2" id="KW-0812">Transmembrane</keyword>
<feature type="region of interest" description="Disordered" evidence="1">
    <location>
        <begin position="33"/>
        <end position="83"/>
    </location>
</feature>
<name>B4CW02_9BACT</name>
<accession>B4CW02</accession>
<evidence type="ECO:0000256" key="1">
    <source>
        <dbReference type="SAM" id="MobiDB-lite"/>
    </source>
</evidence>
<evidence type="ECO:0000313" key="4">
    <source>
        <dbReference type="Proteomes" id="UP000005824"/>
    </source>
</evidence>
<protein>
    <submittedName>
        <fullName evidence="3">Uncharacterized protein</fullName>
    </submittedName>
</protein>
<proteinExistence type="predicted"/>
<comment type="caution">
    <text evidence="3">The sequence shown here is derived from an EMBL/GenBank/DDBJ whole genome shotgun (WGS) entry which is preliminary data.</text>
</comment>